<accession>A0AAJ4N851</accession>
<evidence type="ECO:0000256" key="3">
    <source>
        <dbReference type="ARBA" id="ARBA00022723"/>
    </source>
</evidence>
<sequence length="122" mass="12880">MKRFAFALMVGLSGTSTAALADGDAARGKTLFSRCSACHATTEQNKIGPHLSGVVGRAAGSMPGFAYSKAMVDYAKVWDDTTLDAFLAAPNKVVRGTKMTAGAMTNTRDRADIIAYLREVSQ</sequence>
<dbReference type="InterPro" id="IPR036909">
    <property type="entry name" value="Cyt_c-like_dom_sf"/>
</dbReference>
<keyword evidence="9" id="KW-0614">Plasmid</keyword>
<evidence type="ECO:0000313" key="9">
    <source>
        <dbReference type="EMBL" id="QTG16970.1"/>
    </source>
</evidence>
<evidence type="ECO:0000256" key="5">
    <source>
        <dbReference type="ARBA" id="ARBA00023004"/>
    </source>
</evidence>
<dbReference type="EMBL" id="CP049219">
    <property type="protein sequence ID" value="QTG16970.1"/>
    <property type="molecule type" value="Genomic_DNA"/>
</dbReference>
<dbReference type="SUPFAM" id="SSF46626">
    <property type="entry name" value="Cytochrome c"/>
    <property type="match status" value="1"/>
</dbReference>
<evidence type="ECO:0000313" key="10">
    <source>
        <dbReference type="Proteomes" id="UP000663946"/>
    </source>
</evidence>
<dbReference type="Pfam" id="PF00034">
    <property type="entry name" value="Cytochrom_C"/>
    <property type="match status" value="1"/>
</dbReference>
<dbReference type="PANTHER" id="PTHR11961">
    <property type="entry name" value="CYTOCHROME C"/>
    <property type="match status" value="1"/>
</dbReference>
<evidence type="ECO:0000259" key="8">
    <source>
        <dbReference type="PROSITE" id="PS51007"/>
    </source>
</evidence>
<dbReference type="Gene3D" id="1.10.760.10">
    <property type="entry name" value="Cytochrome c-like domain"/>
    <property type="match status" value="1"/>
</dbReference>
<keyword evidence="3 6" id="KW-0479">Metal-binding</keyword>
<feature type="domain" description="Cytochrome c" evidence="8">
    <location>
        <begin position="23"/>
        <end position="121"/>
    </location>
</feature>
<dbReference type="AlphaFoldDB" id="A0AAJ4N851"/>
<dbReference type="Proteomes" id="UP000663946">
    <property type="component" value="Plasmid pQ15_94_2"/>
</dbReference>
<dbReference type="GO" id="GO:0046872">
    <property type="term" value="F:metal ion binding"/>
    <property type="evidence" value="ECO:0007669"/>
    <property type="project" value="UniProtKB-KW"/>
</dbReference>
<keyword evidence="7" id="KW-0732">Signal</keyword>
<dbReference type="RefSeq" id="WP_333722516.1">
    <property type="nucleotide sequence ID" value="NZ_CP049219.1"/>
</dbReference>
<gene>
    <name evidence="9" type="ORF">G6M86_27100</name>
</gene>
<evidence type="ECO:0000256" key="6">
    <source>
        <dbReference type="PROSITE-ProRule" id="PRU00433"/>
    </source>
</evidence>
<evidence type="ECO:0000256" key="7">
    <source>
        <dbReference type="SAM" id="SignalP"/>
    </source>
</evidence>
<reference evidence="9" key="1">
    <citation type="submission" date="2020-02" db="EMBL/GenBank/DDBJ databases">
        <title>Unexpected conservation and global transmission of agrobacterial virulence plasmids.</title>
        <authorList>
            <person name="Weisberg A.J."/>
            <person name="Davis E.W. II"/>
            <person name="Tabima J.R."/>
            <person name="Belcher M.S."/>
            <person name="Miller M."/>
            <person name="Kuo C.-H."/>
            <person name="Loper J.E."/>
            <person name="Grunwald N.J."/>
            <person name="Putnam M.L."/>
            <person name="Chang J.H."/>
        </authorList>
    </citation>
    <scope>NUCLEOTIDE SEQUENCE</scope>
    <source>
        <strain evidence="9">Q15/94</strain>
        <plasmid evidence="9">pQ15_94_2</plasmid>
    </source>
</reference>
<keyword evidence="2 6" id="KW-0349">Heme</keyword>
<dbReference type="GO" id="GO:0009055">
    <property type="term" value="F:electron transfer activity"/>
    <property type="evidence" value="ECO:0007669"/>
    <property type="project" value="InterPro"/>
</dbReference>
<name>A0AAJ4N851_AGRTU</name>
<evidence type="ECO:0000256" key="1">
    <source>
        <dbReference type="ARBA" id="ARBA00022448"/>
    </source>
</evidence>
<keyword evidence="4" id="KW-0249">Electron transport</keyword>
<dbReference type="InterPro" id="IPR002327">
    <property type="entry name" value="Cyt_c_1A/1B"/>
</dbReference>
<dbReference type="InterPro" id="IPR009056">
    <property type="entry name" value="Cyt_c-like_dom"/>
</dbReference>
<evidence type="ECO:0000256" key="4">
    <source>
        <dbReference type="ARBA" id="ARBA00022982"/>
    </source>
</evidence>
<dbReference type="PROSITE" id="PS51007">
    <property type="entry name" value="CYTC"/>
    <property type="match status" value="1"/>
</dbReference>
<proteinExistence type="predicted"/>
<evidence type="ECO:0000256" key="2">
    <source>
        <dbReference type="ARBA" id="ARBA00022617"/>
    </source>
</evidence>
<dbReference type="PRINTS" id="PR00604">
    <property type="entry name" value="CYTCHRMECIAB"/>
</dbReference>
<feature type="signal peptide" evidence="7">
    <location>
        <begin position="1"/>
        <end position="21"/>
    </location>
</feature>
<geneLocation type="plasmid" evidence="9 10">
    <name>pQ15_94_2</name>
</geneLocation>
<protein>
    <submittedName>
        <fullName evidence="9">Cytochrome c family protein</fullName>
    </submittedName>
</protein>
<organism evidence="9 10">
    <name type="scientific">Agrobacterium tumefaciens</name>
    <dbReference type="NCBI Taxonomy" id="358"/>
    <lineage>
        <taxon>Bacteria</taxon>
        <taxon>Pseudomonadati</taxon>
        <taxon>Pseudomonadota</taxon>
        <taxon>Alphaproteobacteria</taxon>
        <taxon>Hyphomicrobiales</taxon>
        <taxon>Rhizobiaceae</taxon>
        <taxon>Rhizobium/Agrobacterium group</taxon>
        <taxon>Agrobacterium</taxon>
        <taxon>Agrobacterium tumefaciens complex</taxon>
    </lineage>
</organism>
<keyword evidence="1" id="KW-0813">Transport</keyword>
<dbReference type="GO" id="GO:0020037">
    <property type="term" value="F:heme binding"/>
    <property type="evidence" value="ECO:0007669"/>
    <property type="project" value="InterPro"/>
</dbReference>
<feature type="chain" id="PRO_5042580682" evidence="7">
    <location>
        <begin position="22"/>
        <end position="122"/>
    </location>
</feature>
<keyword evidence="5 6" id="KW-0408">Iron</keyword>